<keyword evidence="2" id="KW-1185">Reference proteome</keyword>
<organism evidence="1 2">
    <name type="scientific">Rhododendron molle</name>
    <name type="common">Chinese azalea</name>
    <name type="synonym">Azalea mollis</name>
    <dbReference type="NCBI Taxonomy" id="49168"/>
    <lineage>
        <taxon>Eukaryota</taxon>
        <taxon>Viridiplantae</taxon>
        <taxon>Streptophyta</taxon>
        <taxon>Embryophyta</taxon>
        <taxon>Tracheophyta</taxon>
        <taxon>Spermatophyta</taxon>
        <taxon>Magnoliopsida</taxon>
        <taxon>eudicotyledons</taxon>
        <taxon>Gunneridae</taxon>
        <taxon>Pentapetalae</taxon>
        <taxon>asterids</taxon>
        <taxon>Ericales</taxon>
        <taxon>Ericaceae</taxon>
        <taxon>Ericoideae</taxon>
        <taxon>Rhodoreae</taxon>
        <taxon>Rhododendron</taxon>
    </lineage>
</organism>
<reference evidence="1" key="1">
    <citation type="submission" date="2022-02" db="EMBL/GenBank/DDBJ databases">
        <title>Plant Genome Project.</title>
        <authorList>
            <person name="Zhang R.-G."/>
        </authorList>
    </citation>
    <scope>NUCLEOTIDE SEQUENCE</scope>
    <source>
        <strain evidence="1">AT1</strain>
    </source>
</reference>
<comment type="caution">
    <text evidence="1">The sequence shown here is derived from an EMBL/GenBank/DDBJ whole genome shotgun (WGS) entry which is preliminary data.</text>
</comment>
<sequence length="181" mass="21012">MNIQEHFNVQCGCGVEAPLRTTLTNPNVGRRFLECVNYKISDNTCKYFDWVDPPTCERGKDFGNWIVKKNMDLDKDVEDLRKQILHVKRGREWFVMMINCMNRKIKEMEDGITVKMEERKNKENLNALEIEELRVKMEEVKAKNMSLRGGNKAMKENIELANLKVKCFTALVVILVGLGIV</sequence>
<dbReference type="Proteomes" id="UP001062846">
    <property type="component" value="Chromosome 4"/>
</dbReference>
<dbReference type="EMBL" id="CM046391">
    <property type="protein sequence ID" value="KAI8559508.1"/>
    <property type="molecule type" value="Genomic_DNA"/>
</dbReference>
<protein>
    <submittedName>
        <fullName evidence="1">Uncharacterized protein</fullName>
    </submittedName>
</protein>
<evidence type="ECO:0000313" key="2">
    <source>
        <dbReference type="Proteomes" id="UP001062846"/>
    </source>
</evidence>
<name>A0ACC0P446_RHOML</name>
<evidence type="ECO:0000313" key="1">
    <source>
        <dbReference type="EMBL" id="KAI8559508.1"/>
    </source>
</evidence>
<proteinExistence type="predicted"/>
<accession>A0ACC0P446</accession>
<gene>
    <name evidence="1" type="ORF">RHMOL_Rhmol04G0179400</name>
</gene>